<dbReference type="OrthoDB" id="4669120at2"/>
<keyword evidence="3" id="KW-1185">Reference proteome</keyword>
<feature type="region of interest" description="Disordered" evidence="1">
    <location>
        <begin position="1"/>
        <end position="83"/>
    </location>
</feature>
<feature type="compositionally biased region" description="Basic and acidic residues" evidence="1">
    <location>
        <begin position="1"/>
        <end position="11"/>
    </location>
</feature>
<evidence type="ECO:0000313" key="2">
    <source>
        <dbReference type="EMBL" id="BCJ32433.1"/>
    </source>
</evidence>
<evidence type="ECO:0000256" key="1">
    <source>
        <dbReference type="SAM" id="MobiDB-lite"/>
    </source>
</evidence>
<organism evidence="2 3">
    <name type="scientific">Actinocatenispora sera</name>
    <dbReference type="NCBI Taxonomy" id="390989"/>
    <lineage>
        <taxon>Bacteria</taxon>
        <taxon>Bacillati</taxon>
        <taxon>Actinomycetota</taxon>
        <taxon>Actinomycetes</taxon>
        <taxon>Micromonosporales</taxon>
        <taxon>Micromonosporaceae</taxon>
        <taxon>Actinocatenispora</taxon>
    </lineage>
</organism>
<protein>
    <submittedName>
        <fullName evidence="2">Uncharacterized protein</fullName>
    </submittedName>
</protein>
<sequence length="382" mass="40002">MSGQDTPRDQAQDGPAVARSMPPAAPVPGRPMWPAQQSAGPVLGALPPPAPVADPGPQQRVQPAERAAVEPAQGGAPDTAATSKIVGETGGTLLLAPTGNAGGVTQSANAAQGGSASARTPAATGTLVPPDSGHGTVYGGGYGPADDQARLGSRVRPLPPLRIGSHLASDAALDEIGFGMPAVGMLLGHDRDRKPVQIRTFRPEPTRLTFVGGLWGARLLAFRALALGARVVVFSRRPEHWNGFGQWATGRSDRMAVMPEERPVTVASNSLRPALLIYDMGLLGAARRPDLGPWQTQLTVLHQLTAYGFPAVQESNLVMLQRLGKEESFSLGSVLRLDGSAIQLLTALRDDMFALIGGGADRYVWVSPTSVEQQRFGAPSRR</sequence>
<dbReference type="Proteomes" id="UP000680750">
    <property type="component" value="Chromosome"/>
</dbReference>
<accession>A0A810LAZ3</accession>
<feature type="region of interest" description="Disordered" evidence="1">
    <location>
        <begin position="105"/>
        <end position="135"/>
    </location>
</feature>
<proteinExistence type="predicted"/>
<reference evidence="2" key="1">
    <citation type="submission" date="2020-08" db="EMBL/GenBank/DDBJ databases">
        <title>Whole genome shotgun sequence of Actinocatenispora sera NBRC 101916.</title>
        <authorList>
            <person name="Komaki H."/>
            <person name="Tamura T."/>
        </authorList>
    </citation>
    <scope>NUCLEOTIDE SEQUENCE</scope>
    <source>
        <strain evidence="2">NBRC 101916</strain>
    </source>
</reference>
<feature type="compositionally biased region" description="Low complexity" evidence="1">
    <location>
        <begin position="106"/>
        <end position="118"/>
    </location>
</feature>
<gene>
    <name evidence="2" type="ORF">Asera_65410</name>
</gene>
<dbReference type="KEGG" id="aser:Asera_65410"/>
<dbReference type="EMBL" id="AP023354">
    <property type="protein sequence ID" value="BCJ32433.1"/>
    <property type="molecule type" value="Genomic_DNA"/>
</dbReference>
<evidence type="ECO:0000313" key="3">
    <source>
        <dbReference type="Proteomes" id="UP000680750"/>
    </source>
</evidence>
<dbReference type="AlphaFoldDB" id="A0A810LAZ3"/>
<name>A0A810LAZ3_9ACTN</name>
<dbReference type="RefSeq" id="WP_157034678.1">
    <property type="nucleotide sequence ID" value="NZ_AP023354.1"/>
</dbReference>